<dbReference type="PIRSF" id="PIRSF001604">
    <property type="entry name" value="LigA"/>
    <property type="match status" value="1"/>
</dbReference>
<evidence type="ECO:0000256" key="7">
    <source>
        <dbReference type="ARBA" id="ARBA00034005"/>
    </source>
</evidence>
<dbReference type="SUPFAM" id="SSF47794">
    <property type="entry name" value="Rad51 N-terminal domain-like"/>
    <property type="match status" value="1"/>
</dbReference>
<dbReference type="Gene3D" id="3.40.50.10190">
    <property type="entry name" value="BRCT domain"/>
    <property type="match status" value="1"/>
</dbReference>
<protein>
    <recommendedName>
        <fullName evidence="1">DNA ligase (NAD(+))</fullName>
        <ecNumber evidence="1">6.5.1.2</ecNumber>
    </recommendedName>
</protein>
<dbReference type="Gene3D" id="3.30.470.30">
    <property type="entry name" value="DNA ligase/mRNA capping enzyme"/>
    <property type="match status" value="1"/>
</dbReference>
<dbReference type="GO" id="GO:0000166">
    <property type="term" value="F:nucleotide binding"/>
    <property type="evidence" value="ECO:0007669"/>
    <property type="project" value="InterPro"/>
</dbReference>
<keyword evidence="4" id="KW-0479">Metal-binding</keyword>
<reference evidence="9" key="1">
    <citation type="submission" date="2018-10" db="EMBL/GenBank/DDBJ databases">
        <title>Hidden diversity of soil giant viruses.</title>
        <authorList>
            <person name="Schulz F."/>
            <person name="Alteio L."/>
            <person name="Goudeau D."/>
            <person name="Ryan E.M."/>
            <person name="Malmstrom R.R."/>
            <person name="Blanchard J."/>
            <person name="Woyke T."/>
        </authorList>
    </citation>
    <scope>NUCLEOTIDE SEQUENCE</scope>
    <source>
        <strain evidence="9">TEV1</strain>
    </source>
</reference>
<evidence type="ECO:0000313" key="9">
    <source>
        <dbReference type="EMBL" id="AYV75985.1"/>
    </source>
</evidence>
<comment type="catalytic activity">
    <reaction evidence="7">
        <text>NAD(+) + (deoxyribonucleotide)n-3'-hydroxyl + 5'-phospho-(deoxyribonucleotide)m = (deoxyribonucleotide)n+m + AMP + beta-nicotinamide D-nucleotide.</text>
        <dbReference type="EC" id="6.5.1.2"/>
    </reaction>
</comment>
<dbReference type="CDD" id="cd17748">
    <property type="entry name" value="BRCT_DNA_ligase_like"/>
    <property type="match status" value="1"/>
</dbReference>
<dbReference type="InterPro" id="IPR013839">
    <property type="entry name" value="DNAligase_adenylation"/>
</dbReference>
<dbReference type="PROSITE" id="PS50172">
    <property type="entry name" value="BRCT"/>
    <property type="match status" value="1"/>
</dbReference>
<evidence type="ECO:0000256" key="6">
    <source>
        <dbReference type="ARBA" id="ARBA00023027"/>
    </source>
</evidence>
<dbReference type="SMART" id="SM00532">
    <property type="entry name" value="LIGANc"/>
    <property type="match status" value="1"/>
</dbReference>
<organism evidence="9">
    <name type="scientific">Terrestrivirus sp</name>
    <dbReference type="NCBI Taxonomy" id="2487775"/>
    <lineage>
        <taxon>Viruses</taxon>
        <taxon>Varidnaviria</taxon>
        <taxon>Bamfordvirae</taxon>
        <taxon>Nucleocytoviricota</taxon>
        <taxon>Megaviricetes</taxon>
        <taxon>Imitervirales</taxon>
        <taxon>Mimiviridae</taxon>
        <taxon>Klosneuvirinae</taxon>
    </lineage>
</organism>
<evidence type="ECO:0000259" key="8">
    <source>
        <dbReference type="PROSITE" id="PS50172"/>
    </source>
</evidence>
<feature type="domain" description="BRCT" evidence="8">
    <location>
        <begin position="610"/>
        <end position="687"/>
    </location>
</feature>
<name>A0A3G4ZMA6_9VIRU</name>
<keyword evidence="5" id="KW-0862">Zinc</keyword>
<dbReference type="InterPro" id="IPR036420">
    <property type="entry name" value="BRCT_dom_sf"/>
</dbReference>
<dbReference type="Pfam" id="PF14520">
    <property type="entry name" value="HHH_5"/>
    <property type="match status" value="1"/>
</dbReference>
<evidence type="ECO:0000256" key="1">
    <source>
        <dbReference type="ARBA" id="ARBA00012722"/>
    </source>
</evidence>
<dbReference type="Pfam" id="PF00533">
    <property type="entry name" value="BRCT"/>
    <property type="match status" value="1"/>
</dbReference>
<dbReference type="SUPFAM" id="SSF56091">
    <property type="entry name" value="DNA ligase/mRNA capping enzyme, catalytic domain"/>
    <property type="match status" value="1"/>
</dbReference>
<proteinExistence type="predicted"/>
<dbReference type="Gene3D" id="2.40.50.140">
    <property type="entry name" value="Nucleic acid-binding proteins"/>
    <property type="match status" value="1"/>
</dbReference>
<sequence>MAKIIVKKNTQKNIQKNTQKNIQKNIPQTIKPDVIEQINSNPRKYAENTTISELVQNLQILSDVYYNSGNSLVDDTTFDMLREVLEERDPKNKFLKNVGAPIKVEKEKVKLPYPMGSLNKIKPEKENLQDWLDKYKGPYVLSDKMDGISAQLYKKSANEYKLYTRGDGLVGQDISNLVPYIITNDSIKLNEIPIDTSIRGEIIMSKKNFETISGEMKNARNAVGGIVNSKTEDATFKKLAKLCDFITYEIIHPRLLYQEQFKLLEKYNFKIAKHRVEKNISYDMLSEYLKDRRKNGEYEIDGIVVADGSKIHEHVEGYPDFAFAFKTVLDDQIAVTTVVRVIWHASMDGYLKPRIEIVPVQITGTTVTYATAFNAKFVEENKLGPGAKVKLVRSGDVIPHIMEVIEPATSDKPQMPDIPYVWTPTHVDIIVQDLYGAQNDVITVKRLEFFFQSIDAKYISEGIITKLVNAGYKSVKDILSADKDKLSEIDGIGDKLVNKIFDSIHESLKNVGLAQFMAATHIFGRGLGERKIKEILKTYPNIMNEKWDNKTFLNNILKINGFSTITATKFCDNFKEFKEFLNELNTVEGVDLSHLTKKVEIKAEDKNEDENEMNLSGKSFVFTGFRDKTLEEKIEELGGKVKTSVSKNTTAVVKPDDSEEKSSKLGDADTYKIKILTKSEFMDQYNL</sequence>
<keyword evidence="3" id="KW-0235">DNA replication</keyword>
<dbReference type="InterPro" id="IPR013840">
    <property type="entry name" value="DNAligase_N"/>
</dbReference>
<evidence type="ECO:0000256" key="3">
    <source>
        <dbReference type="ARBA" id="ARBA00022705"/>
    </source>
</evidence>
<dbReference type="SUPFAM" id="SSF52113">
    <property type="entry name" value="BRCT domain"/>
    <property type="match status" value="1"/>
</dbReference>
<accession>A0A3G4ZMA6</accession>
<dbReference type="InterPro" id="IPR001357">
    <property type="entry name" value="BRCT_dom"/>
</dbReference>
<dbReference type="Pfam" id="PF01653">
    <property type="entry name" value="DNA_ligase_aden"/>
    <property type="match status" value="1"/>
</dbReference>
<dbReference type="SUPFAM" id="SSF50249">
    <property type="entry name" value="Nucleic acid-binding proteins"/>
    <property type="match status" value="1"/>
</dbReference>
<keyword evidence="6" id="KW-0520">NAD</keyword>
<dbReference type="GO" id="GO:0006260">
    <property type="term" value="P:DNA replication"/>
    <property type="evidence" value="ECO:0007669"/>
    <property type="project" value="UniProtKB-KW"/>
</dbReference>
<keyword evidence="2 9" id="KW-0436">Ligase</keyword>
<dbReference type="InterPro" id="IPR004150">
    <property type="entry name" value="NAD_DNA_ligase_OB"/>
</dbReference>
<dbReference type="InterPro" id="IPR010995">
    <property type="entry name" value="DNA_repair_Rad51/TF_NusA_a-hlx"/>
</dbReference>
<dbReference type="GO" id="GO:0003911">
    <property type="term" value="F:DNA ligase (NAD+) activity"/>
    <property type="evidence" value="ECO:0007669"/>
    <property type="project" value="UniProtKB-EC"/>
</dbReference>
<evidence type="ECO:0000256" key="5">
    <source>
        <dbReference type="ARBA" id="ARBA00022833"/>
    </source>
</evidence>
<gene>
    <name evidence="9" type="ORF">Terrestrivirus4_33</name>
</gene>
<dbReference type="InterPro" id="IPR012340">
    <property type="entry name" value="NA-bd_OB-fold"/>
</dbReference>
<dbReference type="Gene3D" id="1.10.150.20">
    <property type="entry name" value="5' to 3' exonuclease, C-terminal subdomain"/>
    <property type="match status" value="1"/>
</dbReference>
<dbReference type="EMBL" id="MK071982">
    <property type="protein sequence ID" value="AYV75985.1"/>
    <property type="molecule type" value="Genomic_DNA"/>
</dbReference>
<dbReference type="InterPro" id="IPR001679">
    <property type="entry name" value="DNA_ligase"/>
</dbReference>
<dbReference type="GO" id="GO:0006281">
    <property type="term" value="P:DNA repair"/>
    <property type="evidence" value="ECO:0007669"/>
    <property type="project" value="InterPro"/>
</dbReference>
<evidence type="ECO:0000256" key="2">
    <source>
        <dbReference type="ARBA" id="ARBA00022598"/>
    </source>
</evidence>
<dbReference type="EC" id="6.5.1.2" evidence="1"/>
<dbReference type="Pfam" id="PF03120">
    <property type="entry name" value="OB_DNA_ligase"/>
    <property type="match status" value="1"/>
</dbReference>
<evidence type="ECO:0000256" key="4">
    <source>
        <dbReference type="ARBA" id="ARBA00022723"/>
    </source>
</evidence>